<protein>
    <submittedName>
        <fullName evidence="2">Spo0A activation inhibitor</fullName>
    </submittedName>
</protein>
<dbReference type="Pfam" id="PF13614">
    <property type="entry name" value="AAA_31"/>
    <property type="match status" value="1"/>
</dbReference>
<dbReference type="InterPro" id="IPR050678">
    <property type="entry name" value="DNA_Partitioning_ATPase"/>
</dbReference>
<dbReference type="Gene3D" id="3.40.50.300">
    <property type="entry name" value="P-loop containing nucleotide triphosphate hydrolases"/>
    <property type="match status" value="1"/>
</dbReference>
<sequence length="355" mass="38767">MATVLYQTLKNQSTTSTSSTVSTVSVLSTVAFLSVVSTLEKLKELSTVVSGEATDMAQSNTSKTPRAVCVGILKGGFGKTTTALNLARELAHRNEKALLVDLDDNGHLTLNLGHRDAYQNGSGGDNENHAEAVLVNEADPRDYIVNVAGGLDLFPSHADLEGVESTLKDAVQGSARLKQHLVEPLLGEDYDYVVIDCPANRGKLNDNAMFATGNLIIPLRPELGYETGLDNTVNRLVKPARRYFDLDILAVVPSDLQRRIDQATLDQELLKEITTRDGVASKVPNFAYISPEDWEATEAGEYDDGLPGIRHRDAINNSLRDANEPLRDFDRECDQLAAYDELAQIVEQGEVIRDE</sequence>
<dbReference type="PATRIC" id="fig|64091.14.peg.2183"/>
<gene>
    <name evidence="2" type="primary">sojC2</name>
    <name evidence="2" type="ordered locus">VNG_6153G</name>
</gene>
<dbReference type="AlphaFoldDB" id="Q9HHZ7"/>
<geneLocation type="plasmid" evidence="2 3">
    <name>pNRC200</name>
</geneLocation>
<evidence type="ECO:0000313" key="2">
    <source>
        <dbReference type="EMBL" id="AAG20825.1"/>
    </source>
</evidence>
<evidence type="ECO:0000313" key="3">
    <source>
        <dbReference type="Proteomes" id="UP000000554"/>
    </source>
</evidence>
<keyword evidence="3" id="KW-1185">Reference proteome</keyword>
<name>Q9HHZ7_HALSA</name>
<feature type="domain" description="AAA" evidence="1">
    <location>
        <begin position="68"/>
        <end position="235"/>
    </location>
</feature>
<dbReference type="KEGG" id="hal:VNG_6153G"/>
<dbReference type="SUPFAM" id="SSF52540">
    <property type="entry name" value="P-loop containing nucleoside triphosphate hydrolases"/>
    <property type="match status" value="1"/>
</dbReference>
<dbReference type="CDD" id="cd02042">
    <property type="entry name" value="ParAB_family"/>
    <property type="match status" value="1"/>
</dbReference>
<dbReference type="EMBL" id="AE004438">
    <property type="protein sequence ID" value="AAG20825.1"/>
    <property type="molecule type" value="Genomic_DNA"/>
</dbReference>
<dbReference type="PANTHER" id="PTHR13696">
    <property type="entry name" value="P-LOOP CONTAINING NUCLEOSIDE TRIPHOSPHATE HYDROLASE"/>
    <property type="match status" value="1"/>
</dbReference>
<keyword evidence="2" id="KW-0614">Plasmid</keyword>
<accession>Q9HHZ7</accession>
<dbReference type="Proteomes" id="UP000000554">
    <property type="component" value="Plasmid pNRC200"/>
</dbReference>
<organism evidence="2 3">
    <name type="scientific">Halobacterium salinarum (strain ATCC 700922 / JCM 11081 / NRC-1)</name>
    <name type="common">Halobacterium halobium</name>
    <dbReference type="NCBI Taxonomy" id="64091"/>
    <lineage>
        <taxon>Archaea</taxon>
        <taxon>Methanobacteriati</taxon>
        <taxon>Methanobacteriota</taxon>
        <taxon>Stenosarchaea group</taxon>
        <taxon>Halobacteria</taxon>
        <taxon>Halobacteriales</taxon>
        <taxon>Halobacteriaceae</taxon>
        <taxon>Halobacterium</taxon>
        <taxon>Halobacterium salinarum NRC-34001</taxon>
    </lineage>
</organism>
<dbReference type="PANTHER" id="PTHR13696:SF99">
    <property type="entry name" value="COBYRINIC ACID AC-DIAMIDE SYNTHASE"/>
    <property type="match status" value="1"/>
</dbReference>
<proteinExistence type="predicted"/>
<reference evidence="2 3" key="1">
    <citation type="journal article" date="2000" name="Proc. Natl. Acad. Sci. U.S.A.">
        <title>Genome sequence of Halobacterium species NRC-1.</title>
        <authorList>
            <person name="Ng W.V."/>
            <person name="Kennedy S.P."/>
            <person name="Mahairas G.G."/>
            <person name="Berquist B."/>
            <person name="Pan M."/>
            <person name="Shukla H.D."/>
            <person name="Lasky S.R."/>
            <person name="Baliga N.S."/>
            <person name="Thorsson V."/>
            <person name="Sbrogna J."/>
            <person name="Swartzell S."/>
            <person name="Weir D."/>
            <person name="Hall J."/>
            <person name="Dahl T.A."/>
            <person name="Welti R."/>
            <person name="Goo Y.A."/>
            <person name="Leithauser B."/>
            <person name="Keller K."/>
            <person name="Cruz R."/>
            <person name="Danson M.J."/>
            <person name="Hough D.W."/>
            <person name="Maddocks D.G."/>
            <person name="Jablonski P.E."/>
            <person name="Krebs M.P."/>
            <person name="Angevine C.M."/>
            <person name="Dale H."/>
            <person name="Isenbarger T.A."/>
            <person name="Peck R.F."/>
            <person name="Pohlschroder M."/>
            <person name="Spudich J.L."/>
            <person name="Jung K.W."/>
            <person name="Alam M."/>
            <person name="Freitas T."/>
            <person name="Hou S."/>
            <person name="Daniels C.J."/>
            <person name="Dennis P.P."/>
            <person name="Omer A.D."/>
            <person name="Ebhardt H."/>
            <person name="Lowe T.M."/>
            <person name="Liang P."/>
            <person name="Riley M."/>
            <person name="Hood L."/>
            <person name="DasSarma S."/>
        </authorList>
    </citation>
    <scope>NUCLEOTIDE SEQUENCE [LARGE SCALE GENOMIC DNA]</scope>
    <source>
        <strain evidence="3">ATCC 700922 / JCM 11081 / NRC-1</strain>
        <plasmid evidence="3">Plasmid pNRC200</plasmid>
    </source>
</reference>
<dbReference type="InParanoid" id="Q9HHZ7"/>
<dbReference type="HOGENOM" id="CLU_037612_1_1_2"/>
<dbReference type="InterPro" id="IPR025669">
    <property type="entry name" value="AAA_dom"/>
</dbReference>
<dbReference type="InterPro" id="IPR027417">
    <property type="entry name" value="P-loop_NTPase"/>
</dbReference>
<evidence type="ECO:0000259" key="1">
    <source>
        <dbReference type="Pfam" id="PF13614"/>
    </source>
</evidence>